<dbReference type="PANTHER" id="PTHR13318">
    <property type="entry name" value="PARTNER OF PAIRED, ISOFORM B-RELATED"/>
    <property type="match status" value="1"/>
</dbReference>
<sequence length="426" mass="47615">MLFSLLLNFTWSNPECTKYVRSIGLDSFCNVVSIVIIFSRIFSFLDIVTLCRCAQISKAWNILALDGSNWQRIDLFNFQTDVEGRVVENISKRCGGFLRKLSLRGCIGVGDSSLNTCYSLSRFCSKLKHLDLTSCVSITNSSLKGISEGCQHLEYLNLSWCDQITKDGVEALVRGCRGLRALLLRGCTQLEDEALKHIQNYCHELVSLNLQSCSRVSDDGVVQLCRGCPRLQALCLSGCGSLTDASLTALALNCPRLQRCFSVGNQLPLCLPCTPHPRILEAARCSHLTDAGFTLLARNCHDLEKMDLEECILITDRTLTQLSIHCPKLQALSLSHCELITDDGILHLSNSPCGHERLRVLELDNCLLITDVALEHLEHCRGLERLELYDCQQVTRAGIKRMRAQLPHVKVHAYFAPRLCRCCVIL</sequence>
<protein>
    <submittedName>
        <fullName evidence="5">Uncharacterized protein</fullName>
    </submittedName>
</protein>
<feature type="domain" description="F-box" evidence="3">
    <location>
        <begin position="38"/>
        <end position="75"/>
    </location>
</feature>
<evidence type="ECO:0000259" key="4">
    <source>
        <dbReference type="Pfam" id="PF25372"/>
    </source>
</evidence>
<keyword evidence="6" id="KW-1185">Reference proteome</keyword>
<evidence type="ECO:0000313" key="6">
    <source>
        <dbReference type="Proteomes" id="UP000326458"/>
    </source>
</evidence>
<evidence type="ECO:0000256" key="1">
    <source>
        <dbReference type="ARBA" id="ARBA00022614"/>
    </source>
</evidence>
<evidence type="ECO:0000313" key="5">
    <source>
        <dbReference type="EMBL" id="KAB0360975.1"/>
    </source>
</evidence>
<comment type="caution">
    <text evidence="5">The sequence shown here is derived from an EMBL/GenBank/DDBJ whole genome shotgun (WGS) entry which is preliminary data.</text>
</comment>
<dbReference type="Gene3D" id="3.80.10.10">
    <property type="entry name" value="Ribonuclease Inhibitor"/>
    <property type="match status" value="2"/>
</dbReference>
<feature type="domain" description="F-box/LRR-repeat protein 15-like leucin rich repeat" evidence="4">
    <location>
        <begin position="116"/>
        <end position="253"/>
    </location>
</feature>
<dbReference type="GO" id="GO:0031146">
    <property type="term" value="P:SCF-dependent proteasomal ubiquitin-dependent protein catabolic process"/>
    <property type="evidence" value="ECO:0007669"/>
    <property type="project" value="TreeGrafter"/>
</dbReference>
<dbReference type="InterPro" id="IPR001810">
    <property type="entry name" value="F-box_dom"/>
</dbReference>
<dbReference type="SUPFAM" id="SSF52047">
    <property type="entry name" value="RNI-like"/>
    <property type="match status" value="1"/>
</dbReference>
<keyword evidence="1" id="KW-0433">Leucine-rich repeat</keyword>
<dbReference type="FunFam" id="3.80.10.10:FF:000060">
    <property type="entry name" value="F-box/LRR-repeat protein 20 isoform 2"/>
    <property type="match status" value="1"/>
</dbReference>
<dbReference type="InterPro" id="IPR032675">
    <property type="entry name" value="LRR_dom_sf"/>
</dbReference>
<gene>
    <name evidence="5" type="ORF">FD754_005131</name>
</gene>
<dbReference type="PANTHER" id="PTHR13318:SF44">
    <property type="entry name" value="F-BOX_LRR-REPEAT PROTEIN 2"/>
    <property type="match status" value="1"/>
</dbReference>
<evidence type="ECO:0000259" key="3">
    <source>
        <dbReference type="Pfam" id="PF12937"/>
    </source>
</evidence>
<dbReference type="Proteomes" id="UP000326458">
    <property type="component" value="Unassembled WGS sequence"/>
</dbReference>
<dbReference type="InterPro" id="IPR057207">
    <property type="entry name" value="FBXL15_LRR"/>
</dbReference>
<dbReference type="FunFam" id="3.80.10.10:FF:000285">
    <property type="entry name" value="F-box/LRR-repeat protein 2 isoform X1"/>
    <property type="match status" value="1"/>
</dbReference>
<dbReference type="AlphaFoldDB" id="A0A5N3WJS6"/>
<reference evidence="5 6" key="1">
    <citation type="submission" date="2019-06" db="EMBL/GenBank/DDBJ databases">
        <title>Discovery of a novel chromosome fission-fusion reversal in muntjac.</title>
        <authorList>
            <person name="Mudd A.B."/>
            <person name="Bredeson J.V."/>
            <person name="Baum R."/>
            <person name="Hockemeyer D."/>
            <person name="Rokhsar D.S."/>
        </authorList>
    </citation>
    <scope>NUCLEOTIDE SEQUENCE [LARGE SCALE GENOMIC DNA]</scope>
    <source>
        <strain evidence="5">UTSW_UCB_Mm</strain>
        <tissue evidence="5">Fibroblast cell line</tissue>
    </source>
</reference>
<keyword evidence="2" id="KW-0833">Ubl conjugation pathway</keyword>
<name>A0A5N3WJS6_MUNMU</name>
<organism evidence="5 6">
    <name type="scientific">Muntiacus muntjak</name>
    <name type="common">Barking deer</name>
    <name type="synonym">Indian muntjac</name>
    <dbReference type="NCBI Taxonomy" id="9888"/>
    <lineage>
        <taxon>Eukaryota</taxon>
        <taxon>Metazoa</taxon>
        <taxon>Chordata</taxon>
        <taxon>Craniata</taxon>
        <taxon>Vertebrata</taxon>
        <taxon>Euteleostomi</taxon>
        <taxon>Mammalia</taxon>
        <taxon>Eutheria</taxon>
        <taxon>Laurasiatheria</taxon>
        <taxon>Artiodactyla</taxon>
        <taxon>Ruminantia</taxon>
        <taxon>Pecora</taxon>
        <taxon>Cervidae</taxon>
        <taxon>Muntiacinae</taxon>
        <taxon>Muntiacus</taxon>
    </lineage>
</organism>
<dbReference type="SMART" id="SM00367">
    <property type="entry name" value="LRR_CC"/>
    <property type="match status" value="10"/>
</dbReference>
<evidence type="ECO:0000256" key="2">
    <source>
        <dbReference type="ARBA" id="ARBA00022786"/>
    </source>
</evidence>
<dbReference type="GO" id="GO:0019005">
    <property type="term" value="C:SCF ubiquitin ligase complex"/>
    <property type="evidence" value="ECO:0007669"/>
    <property type="project" value="TreeGrafter"/>
</dbReference>
<dbReference type="EMBL" id="VCEA01000001">
    <property type="protein sequence ID" value="KAB0360975.1"/>
    <property type="molecule type" value="Genomic_DNA"/>
</dbReference>
<dbReference type="InterPro" id="IPR006553">
    <property type="entry name" value="Leu-rich_rpt_Cys-con_subtyp"/>
</dbReference>
<proteinExistence type="predicted"/>
<accession>A0A5N3WJS6</accession>
<dbReference type="Pfam" id="PF25372">
    <property type="entry name" value="DUF7885"/>
    <property type="match status" value="2"/>
</dbReference>
<dbReference type="Pfam" id="PF12937">
    <property type="entry name" value="F-box-like"/>
    <property type="match status" value="1"/>
</dbReference>
<feature type="domain" description="F-box/LRR-repeat protein 15-like leucin rich repeat" evidence="4">
    <location>
        <begin position="285"/>
        <end position="399"/>
    </location>
</feature>